<keyword evidence="2" id="KW-1185">Reference proteome</keyword>
<reference evidence="1" key="1">
    <citation type="submission" date="2012-02" db="EMBL/GenBank/DDBJ databases">
        <title>The complete genome of Solitalea canadensis DSM 3403.</title>
        <authorList>
            <consortium name="US DOE Joint Genome Institute (JGI-PGF)"/>
            <person name="Lucas S."/>
            <person name="Copeland A."/>
            <person name="Lapidus A."/>
            <person name="Glavina del Rio T."/>
            <person name="Dalin E."/>
            <person name="Tice H."/>
            <person name="Bruce D."/>
            <person name="Goodwin L."/>
            <person name="Pitluck S."/>
            <person name="Peters L."/>
            <person name="Ovchinnikova G."/>
            <person name="Lu M."/>
            <person name="Kyrpides N."/>
            <person name="Mavromatis K."/>
            <person name="Ivanova N."/>
            <person name="Brettin T."/>
            <person name="Detter J.C."/>
            <person name="Han C."/>
            <person name="Larimer F."/>
            <person name="Land M."/>
            <person name="Hauser L."/>
            <person name="Markowitz V."/>
            <person name="Cheng J.-F."/>
            <person name="Hugenholtz P."/>
            <person name="Woyke T."/>
            <person name="Wu D."/>
            <person name="Spring S."/>
            <person name="Schroeder M."/>
            <person name="Kopitz M."/>
            <person name="Brambilla E."/>
            <person name="Klenk H.-P."/>
            <person name="Eisen J.A."/>
        </authorList>
    </citation>
    <scope>NUCLEOTIDE SEQUENCE</scope>
    <source>
        <strain evidence="1">DSM 3403</strain>
    </source>
</reference>
<dbReference type="STRING" id="929556.Solca_0216"/>
<evidence type="ECO:0000313" key="1">
    <source>
        <dbReference type="EMBL" id="AFD05362.1"/>
    </source>
</evidence>
<dbReference type="HOGENOM" id="CLU_165975_0_0_10"/>
<dbReference type="eggNOG" id="ENOG5032UGK">
    <property type="taxonomic scope" value="Bacteria"/>
</dbReference>
<proteinExistence type="predicted"/>
<dbReference type="KEGG" id="scn:Solca_0216"/>
<evidence type="ECO:0008006" key="3">
    <source>
        <dbReference type="Google" id="ProtNLM"/>
    </source>
</evidence>
<protein>
    <recommendedName>
        <fullName evidence="3">Transcriptional regulator</fullName>
    </recommendedName>
</protein>
<organism evidence="1 2">
    <name type="scientific">Solitalea canadensis (strain ATCC 29591 / DSM 3403 / JCM 21819 / LMG 8368 / NBRC 15130 / NCIMB 12057 / USAM 9D)</name>
    <name type="common">Flexibacter canadensis</name>
    <dbReference type="NCBI Taxonomy" id="929556"/>
    <lineage>
        <taxon>Bacteria</taxon>
        <taxon>Pseudomonadati</taxon>
        <taxon>Bacteroidota</taxon>
        <taxon>Sphingobacteriia</taxon>
        <taxon>Sphingobacteriales</taxon>
        <taxon>Sphingobacteriaceae</taxon>
        <taxon>Solitalea</taxon>
    </lineage>
</organism>
<name>H8KNV1_SOLCM</name>
<sequence length="94" mass="11016">MATLKELSEFFDAIQGDPKISVTHVSLFMAILKCYHNQGYKSPVTVFSYELMPIAKISSSATFHKTLRELAEYRYIRYEPSFNNRRKSRIFLNE</sequence>
<gene>
    <name evidence="1" type="ordered locus">Solca_0216</name>
</gene>
<accession>H8KNV1</accession>
<evidence type="ECO:0000313" key="2">
    <source>
        <dbReference type="Proteomes" id="UP000007590"/>
    </source>
</evidence>
<dbReference type="Proteomes" id="UP000007590">
    <property type="component" value="Chromosome"/>
</dbReference>
<dbReference type="RefSeq" id="WP_014678590.1">
    <property type="nucleotide sequence ID" value="NC_017770.1"/>
</dbReference>
<dbReference type="AlphaFoldDB" id="H8KNV1"/>
<dbReference type="EMBL" id="CP003349">
    <property type="protein sequence ID" value="AFD05362.1"/>
    <property type="molecule type" value="Genomic_DNA"/>
</dbReference>
<dbReference type="OrthoDB" id="1442826at2"/>